<dbReference type="EMBL" id="LAZR01016980">
    <property type="protein sequence ID" value="KKM02281.1"/>
    <property type="molecule type" value="Genomic_DNA"/>
</dbReference>
<comment type="caution">
    <text evidence="1">The sequence shown here is derived from an EMBL/GenBank/DDBJ whole genome shotgun (WGS) entry which is preliminary data.</text>
</comment>
<organism evidence="1">
    <name type="scientific">marine sediment metagenome</name>
    <dbReference type="NCBI Taxonomy" id="412755"/>
    <lineage>
        <taxon>unclassified sequences</taxon>
        <taxon>metagenomes</taxon>
        <taxon>ecological metagenomes</taxon>
    </lineage>
</organism>
<sequence>MIVEELKIKEKLKEVELDIFTDLKRCYRVYKVYEFIVCIGECVVSMIEKIVDLKLKSIYRLIDKLDKRKLIRKDYTIEKRRNGARYAIVATLELSIEVKKIRNLIMHFSNDVAQKRKNLITKNRIRKEN</sequence>
<accession>A0A0F9J8Z6</accession>
<gene>
    <name evidence="1" type="ORF">LCGC14_1786020</name>
</gene>
<name>A0A0F9J8Z6_9ZZZZ</name>
<protein>
    <submittedName>
        <fullName evidence="1">Uncharacterized protein</fullName>
    </submittedName>
</protein>
<proteinExistence type="predicted"/>
<dbReference type="AlphaFoldDB" id="A0A0F9J8Z6"/>
<reference evidence="1" key="1">
    <citation type="journal article" date="2015" name="Nature">
        <title>Complex archaea that bridge the gap between prokaryotes and eukaryotes.</title>
        <authorList>
            <person name="Spang A."/>
            <person name="Saw J.H."/>
            <person name="Jorgensen S.L."/>
            <person name="Zaremba-Niedzwiedzka K."/>
            <person name="Martijn J."/>
            <person name="Lind A.E."/>
            <person name="van Eijk R."/>
            <person name="Schleper C."/>
            <person name="Guy L."/>
            <person name="Ettema T.J."/>
        </authorList>
    </citation>
    <scope>NUCLEOTIDE SEQUENCE</scope>
</reference>
<evidence type="ECO:0000313" key="1">
    <source>
        <dbReference type="EMBL" id="KKM02281.1"/>
    </source>
</evidence>